<evidence type="ECO:0000313" key="2">
    <source>
        <dbReference type="EMBL" id="OIR10724.1"/>
    </source>
</evidence>
<dbReference type="NCBIfam" id="TIGR02622">
    <property type="entry name" value="CDP_4_6_dhtase"/>
    <property type="match status" value="1"/>
</dbReference>
<comment type="caution">
    <text evidence="2">The sequence shown here is derived from an EMBL/GenBank/DDBJ whole genome shotgun (WGS) entry which is preliminary data.</text>
</comment>
<dbReference type="Gene3D" id="3.40.50.720">
    <property type="entry name" value="NAD(P)-binding Rossmann-like Domain"/>
    <property type="match status" value="1"/>
</dbReference>
<dbReference type="CDD" id="cd05252">
    <property type="entry name" value="CDP_GD_SDR_e"/>
    <property type="match status" value="1"/>
</dbReference>
<dbReference type="Gene3D" id="3.90.25.10">
    <property type="entry name" value="UDP-galactose 4-epimerase, domain 1"/>
    <property type="match status" value="1"/>
</dbReference>
<proteinExistence type="predicted"/>
<evidence type="ECO:0000259" key="1">
    <source>
        <dbReference type="Pfam" id="PF16363"/>
    </source>
</evidence>
<dbReference type="SUPFAM" id="SSF51735">
    <property type="entry name" value="NAD(P)-binding Rossmann-fold domains"/>
    <property type="match status" value="1"/>
</dbReference>
<dbReference type="InterPro" id="IPR013445">
    <property type="entry name" value="CDP_4_6_deHydtase"/>
</dbReference>
<dbReference type="InterPro" id="IPR036291">
    <property type="entry name" value="NAD(P)-bd_dom_sf"/>
</dbReference>
<feature type="domain" description="NAD(P)-binding" evidence="1">
    <location>
        <begin position="12"/>
        <end position="325"/>
    </location>
</feature>
<accession>A0A1J5TAA4</accession>
<organism evidence="2">
    <name type="scientific">mine drainage metagenome</name>
    <dbReference type="NCBI Taxonomy" id="410659"/>
    <lineage>
        <taxon>unclassified sequences</taxon>
        <taxon>metagenomes</taxon>
        <taxon>ecological metagenomes</taxon>
    </lineage>
</organism>
<dbReference type="EC" id="4.2.1.45" evidence="2"/>
<dbReference type="PANTHER" id="PTHR43000">
    <property type="entry name" value="DTDP-D-GLUCOSE 4,6-DEHYDRATASE-RELATED"/>
    <property type="match status" value="1"/>
</dbReference>
<protein>
    <submittedName>
        <fullName evidence="2">CDP-glucose 4,6-dehydratase</fullName>
        <ecNumber evidence="2">4.2.1.45</ecNumber>
    </submittedName>
</protein>
<gene>
    <name evidence="2" type="primary">rfbG_2</name>
    <name evidence="2" type="ORF">GALL_74940</name>
</gene>
<dbReference type="GO" id="GO:0047733">
    <property type="term" value="F:CDP-glucose 4,6-dehydratase activity"/>
    <property type="evidence" value="ECO:0007669"/>
    <property type="project" value="UniProtKB-EC"/>
</dbReference>
<dbReference type="AlphaFoldDB" id="A0A1J5TAA4"/>
<keyword evidence="2" id="KW-0456">Lyase</keyword>
<dbReference type="EMBL" id="MLJW01000022">
    <property type="protein sequence ID" value="OIR10724.1"/>
    <property type="molecule type" value="Genomic_DNA"/>
</dbReference>
<name>A0A1J5TAA4_9ZZZZ</name>
<reference evidence="2" key="1">
    <citation type="submission" date="2016-10" db="EMBL/GenBank/DDBJ databases">
        <title>Sequence of Gallionella enrichment culture.</title>
        <authorList>
            <person name="Poehlein A."/>
            <person name="Muehling M."/>
            <person name="Daniel R."/>
        </authorList>
    </citation>
    <scope>NUCLEOTIDE SEQUENCE</scope>
</reference>
<dbReference type="InterPro" id="IPR016040">
    <property type="entry name" value="NAD(P)-bd_dom"/>
</dbReference>
<dbReference type="Pfam" id="PF16363">
    <property type="entry name" value="GDP_Man_Dehyd"/>
    <property type="match status" value="1"/>
</dbReference>
<sequence length="359" mass="40286">MNAAFWKGKRVLLTGHTGFKGSWLSLWLQTMGAQVVGYALAPPSNPSLFNVAGVGKGMTSIIGDIRDLEHVRKIFAEHQPEIVIHMAAQALVRYSYAEPVETYSTNVMGTVNLLEAVRGTKSVKVVVNVTSDKCYENREWVWGYRENEAMGGYDPYSNSKGCAELVTAAYRNSYFHPEKYKEHGVAIASGRAGNVIGGGDWAEDRLIPDIMRAITQGKPVNIRSPHAIRPWQHVLEPLSGYLALAQKLYEEGATYADGWNFGPNDEDSKPVEWIVEKLTEAWGEGASWVLDGGDHPHEAHYLKLDCSKAKARLAWHPRWHLEDALAAIVDWQRAYRDEKDMHELTLRQINAYNDSIQKH</sequence>